<gene>
    <name evidence="3" type="ORF">DI609_04805</name>
</gene>
<dbReference type="PRINTS" id="PR00420">
    <property type="entry name" value="RNGMNOXGNASE"/>
</dbReference>
<evidence type="ECO:0000256" key="1">
    <source>
        <dbReference type="SAM" id="MobiDB-lite"/>
    </source>
</evidence>
<dbReference type="EMBL" id="QFNY01000088">
    <property type="protein sequence ID" value="PZP01168.1"/>
    <property type="molecule type" value="Genomic_DNA"/>
</dbReference>
<evidence type="ECO:0000313" key="3">
    <source>
        <dbReference type="EMBL" id="PZP01168.1"/>
    </source>
</evidence>
<dbReference type="InterPro" id="IPR011777">
    <property type="entry name" value="Geranylgeranyl_Rdtase_fam"/>
</dbReference>
<evidence type="ECO:0000259" key="2">
    <source>
        <dbReference type="Pfam" id="PF01494"/>
    </source>
</evidence>
<feature type="region of interest" description="Disordered" evidence="1">
    <location>
        <begin position="1"/>
        <end position="25"/>
    </location>
</feature>
<feature type="domain" description="FAD-binding" evidence="2">
    <location>
        <begin position="30"/>
        <end position="369"/>
    </location>
</feature>
<dbReference type="InterPro" id="IPR050407">
    <property type="entry name" value="Geranylgeranyl_reductase"/>
</dbReference>
<organism evidence="3 4">
    <name type="scientific">Corynebacterium urealyticum</name>
    <dbReference type="NCBI Taxonomy" id="43771"/>
    <lineage>
        <taxon>Bacteria</taxon>
        <taxon>Bacillati</taxon>
        <taxon>Actinomycetota</taxon>
        <taxon>Actinomycetes</taxon>
        <taxon>Mycobacteriales</taxon>
        <taxon>Corynebacteriaceae</taxon>
        <taxon>Corynebacterium</taxon>
    </lineage>
</organism>
<comment type="caution">
    <text evidence="3">The sequence shown here is derived from an EMBL/GenBank/DDBJ whole genome shotgun (WGS) entry which is preliminary data.</text>
</comment>
<dbReference type="Pfam" id="PF01494">
    <property type="entry name" value="FAD_binding_3"/>
    <property type="match status" value="1"/>
</dbReference>
<dbReference type="SUPFAM" id="SSF51905">
    <property type="entry name" value="FAD/NAD(P)-binding domain"/>
    <property type="match status" value="1"/>
</dbReference>
<dbReference type="GO" id="GO:0016628">
    <property type="term" value="F:oxidoreductase activity, acting on the CH-CH group of donors, NAD or NADP as acceptor"/>
    <property type="evidence" value="ECO:0007669"/>
    <property type="project" value="InterPro"/>
</dbReference>
<accession>A0A2W5B6Y5</accession>
<dbReference type="PANTHER" id="PTHR42685">
    <property type="entry name" value="GERANYLGERANYL DIPHOSPHATE REDUCTASE"/>
    <property type="match status" value="1"/>
</dbReference>
<dbReference type="Gene3D" id="3.50.50.60">
    <property type="entry name" value="FAD/NAD(P)-binding domain"/>
    <property type="match status" value="1"/>
</dbReference>
<dbReference type="InterPro" id="IPR036188">
    <property type="entry name" value="FAD/NAD-bd_sf"/>
</dbReference>
<name>A0A2W5B6Y5_9CORY</name>
<dbReference type="GO" id="GO:0071949">
    <property type="term" value="F:FAD binding"/>
    <property type="evidence" value="ECO:0007669"/>
    <property type="project" value="InterPro"/>
</dbReference>
<sequence length="478" mass="50561">MSPSSSSTHDSATRGESAAPQRASKDQLRAEVLIIGGGPAGAAAAYHAARAGWDTLVIDMADHATEPRDKTCGDGLTPRAVGALEAMGAGHLLDGHPRIKGLKLHGFGGSITAPWPEHEKFPARGSAIPRSDFDAALLRHAIDVGARFQGGLKAVGVSEDGRTVTCQTVGGRAGKAAGTNREVPTTEIRTEFLVLAEGVRSTIARQLGVQWERGIVHGIAARSYVETPHADEPWIHSHLELRDHEGTAQPGYGWIFPLGTPTTGGQAGNGADANPTPQVNLGCGALTTTQRPAKVNTKKLLAHYADQVREEWELGTPQRITSALLPMGGAVTRVAGRNWAVIGDSAALVNPLNGEGIDYGLESARFLVELLDDARRNPDGLRYAWPAQLRQEYGDAFALARRLGMLLTMPGLLAAIGPVGMRGPLAHTVMNSAARLMGNLVTPQDRDLTAKLWLGAGKLSRGADKFLAADSRPLFGRH</sequence>
<dbReference type="NCBIfam" id="TIGR02032">
    <property type="entry name" value="GG-red-SF"/>
    <property type="match status" value="1"/>
</dbReference>
<reference evidence="3 4" key="1">
    <citation type="submission" date="2017-11" db="EMBL/GenBank/DDBJ databases">
        <title>Infants hospitalized years apart are colonized by the same room-sourced microbial strains.</title>
        <authorList>
            <person name="Brooks B."/>
            <person name="Olm M.R."/>
            <person name="Firek B.A."/>
            <person name="Baker R."/>
            <person name="Thomas B.C."/>
            <person name="Morowitz M.J."/>
            <person name="Banfield J.F."/>
        </authorList>
    </citation>
    <scope>NUCLEOTIDE SEQUENCE [LARGE SCALE GENOMIC DNA]</scope>
    <source>
        <strain evidence="3">S2_012_000_R3_87</strain>
    </source>
</reference>
<proteinExistence type="predicted"/>
<dbReference type="AlphaFoldDB" id="A0A2W5B6Y5"/>
<dbReference type="Proteomes" id="UP000249451">
    <property type="component" value="Unassembled WGS sequence"/>
</dbReference>
<protein>
    <submittedName>
        <fullName evidence="3">FAD-linked oxidoreductase</fullName>
    </submittedName>
</protein>
<evidence type="ECO:0000313" key="4">
    <source>
        <dbReference type="Proteomes" id="UP000249451"/>
    </source>
</evidence>
<dbReference type="InterPro" id="IPR002938">
    <property type="entry name" value="FAD-bd"/>
</dbReference>
<dbReference type="PANTHER" id="PTHR42685:SF22">
    <property type="entry name" value="CONDITIONED MEDIUM FACTOR RECEPTOR 1"/>
    <property type="match status" value="1"/>
</dbReference>